<comment type="subcellular location">
    <subcellularLocation>
        <location evidence="1">Cytoplasm</location>
    </subcellularLocation>
</comment>
<evidence type="ECO:0000256" key="4">
    <source>
        <dbReference type="ARBA" id="ARBA00023186"/>
    </source>
</evidence>
<comment type="caution">
    <text evidence="5">The sequence shown here is derived from an EMBL/GenBank/DDBJ whole genome shotgun (WGS) entry which is preliminary data.</text>
</comment>
<dbReference type="Pfam" id="PF14011">
    <property type="entry name" value="ESX-1_EspG"/>
    <property type="match status" value="1"/>
</dbReference>
<dbReference type="AlphaFoldDB" id="A0A2P8IH11"/>
<keyword evidence="4" id="KW-0143">Chaperone</keyword>
<evidence type="ECO:0000256" key="2">
    <source>
        <dbReference type="ARBA" id="ARBA00006411"/>
    </source>
</evidence>
<dbReference type="InterPro" id="IPR025734">
    <property type="entry name" value="EspG"/>
</dbReference>
<evidence type="ECO:0000256" key="3">
    <source>
        <dbReference type="ARBA" id="ARBA00022490"/>
    </source>
</evidence>
<accession>A0A2P8IH11</accession>
<protein>
    <submittedName>
        <fullName evidence="5">ESAT-6 protein secretion system EspG family protein</fullName>
    </submittedName>
</protein>
<proteinExistence type="inferred from homology"/>
<dbReference type="EMBL" id="PYAX01000002">
    <property type="protein sequence ID" value="PSL57755.1"/>
    <property type="molecule type" value="Genomic_DNA"/>
</dbReference>
<sequence length="265" mass="28175">MTAATEHEAVFEPVELDLLATHAGVAFPFPLRVPSFGRFTHERDELLADAGHALCARGLATATGPVGLADELVTALREYRAAVDVVVIGAHEAAGAVAMVYRDRAVVCRQAPLDERGSEVRVKAVPATELVDELAGLIPEVRAASTMPITLPPGVVESALGMLGDPDGDPVTRRHVRELVRAHGGDEAVVDRLVDLFPAVSGRGQLGVVRRTGDAVTRPHEVSWLDSARGRVRVDRGDAGWLSVNPVRHGELVRLLGETAEVARA</sequence>
<evidence type="ECO:0000256" key="1">
    <source>
        <dbReference type="ARBA" id="ARBA00004496"/>
    </source>
</evidence>
<dbReference type="RefSeq" id="WP_106614628.1">
    <property type="nucleotide sequence ID" value="NZ_PYAX01000002.1"/>
</dbReference>
<name>A0A2P8IH11_SACCR</name>
<comment type="similarity">
    <text evidence="2">Belongs to the EspG family.</text>
</comment>
<evidence type="ECO:0000313" key="5">
    <source>
        <dbReference type="EMBL" id="PSL57755.1"/>
    </source>
</evidence>
<keyword evidence="3" id="KW-0963">Cytoplasm</keyword>
<dbReference type="Proteomes" id="UP000241118">
    <property type="component" value="Unassembled WGS sequence"/>
</dbReference>
<evidence type="ECO:0000313" key="6">
    <source>
        <dbReference type="Proteomes" id="UP000241118"/>
    </source>
</evidence>
<keyword evidence="6" id="KW-1185">Reference proteome</keyword>
<gene>
    <name evidence="5" type="ORF">B0I31_102734</name>
</gene>
<dbReference type="OrthoDB" id="3680115at2"/>
<reference evidence="5 6" key="1">
    <citation type="submission" date="2018-03" db="EMBL/GenBank/DDBJ databases">
        <title>Genomic Encyclopedia of Type Strains, Phase III (KMG-III): the genomes of soil and plant-associated and newly described type strains.</title>
        <authorList>
            <person name="Whitman W."/>
        </authorList>
    </citation>
    <scope>NUCLEOTIDE SEQUENCE [LARGE SCALE GENOMIC DNA]</scope>
    <source>
        <strain evidence="5 6">CGMCC 4.7097</strain>
    </source>
</reference>
<organism evidence="5 6">
    <name type="scientific">Saccharothrix carnea</name>
    <dbReference type="NCBI Taxonomy" id="1280637"/>
    <lineage>
        <taxon>Bacteria</taxon>
        <taxon>Bacillati</taxon>
        <taxon>Actinomycetota</taxon>
        <taxon>Actinomycetes</taxon>
        <taxon>Pseudonocardiales</taxon>
        <taxon>Pseudonocardiaceae</taxon>
        <taxon>Saccharothrix</taxon>
    </lineage>
</organism>